<evidence type="ECO:0000256" key="3">
    <source>
        <dbReference type="ARBA" id="ARBA00022552"/>
    </source>
</evidence>
<feature type="domain" description="U3 small nucleolar RNA-associated protein 6 N-terminal" evidence="7">
    <location>
        <begin position="10"/>
        <end position="84"/>
    </location>
</feature>
<name>A0ABQ6M7G4_9STRA</name>
<dbReference type="InterPro" id="IPR003107">
    <property type="entry name" value="HAT"/>
</dbReference>
<organism evidence="8 9">
    <name type="scientific">Tetraparma gracilis</name>
    <dbReference type="NCBI Taxonomy" id="2962635"/>
    <lineage>
        <taxon>Eukaryota</taxon>
        <taxon>Sar</taxon>
        <taxon>Stramenopiles</taxon>
        <taxon>Ochrophyta</taxon>
        <taxon>Bolidophyceae</taxon>
        <taxon>Parmales</taxon>
        <taxon>Triparmaceae</taxon>
        <taxon>Tetraparma</taxon>
    </lineage>
</organism>
<reference evidence="8 9" key="1">
    <citation type="journal article" date="2023" name="Commun. Biol.">
        <title>Genome analysis of Parmales, the sister group of diatoms, reveals the evolutionary specialization of diatoms from phago-mixotrophs to photoautotrophs.</title>
        <authorList>
            <person name="Ban H."/>
            <person name="Sato S."/>
            <person name="Yoshikawa S."/>
            <person name="Yamada K."/>
            <person name="Nakamura Y."/>
            <person name="Ichinomiya M."/>
            <person name="Sato N."/>
            <person name="Blanc-Mathieu R."/>
            <person name="Endo H."/>
            <person name="Kuwata A."/>
            <person name="Ogata H."/>
        </authorList>
    </citation>
    <scope>NUCLEOTIDE SEQUENCE [LARGE SCALE GENOMIC DNA]</scope>
</reference>
<comment type="similarity">
    <text evidence="2">Belongs to the UTP6 family.</text>
</comment>
<dbReference type="SMART" id="SM00386">
    <property type="entry name" value="HAT"/>
    <property type="match status" value="4"/>
</dbReference>
<sequence>MADSVQHALDSFVPFLTSSLSRGLLSPPEVSSLVDRRRAHEHAISRLSPSKPAFLAYLRFEMNLLRLFQLRKAKLGKPKPHADDHAVERNLHLIFTRMLRRFKSDPRLWLQYADFCKRTGGGKRLGGVYAQALQYNPRSARVWLELASWEFFGNGNAKGARGALQRAVRGMPREGEIWLQYFTMELHYVQKMRGRREVLQLGGVRSKSMEESSLFSGKVPLLVFEGCIKEIPGDVALRGRFLEALDKFPQTEALSAAILASIERDFPDDPAAYVARAAHRSRADPGAAHSLLLEGVANVPTPGMHLAALSFLRALSDSSPAAATHYAKLADGAVASPPSPPDPALAKELAGYLLMTSAPAAAANYLGGVLEGVPCPRAEEWAPVYALHAGALMKAGDFAGAAMKLESALRDTDWDLTGSEGYVEVASLLVEAWGERDRAKREAEQDSDDSDDEGGFMGLKKAEFLVAAAPPKTQGALLLKYLHFCAGEAGEEGVRRCFEFARRSVAAGGAGVAEFGELCLAAEGDRGRRREVWRYLEKLGGGDTLLERWATEEGEEGGDASLSQQIRARMGK</sequence>
<dbReference type="Pfam" id="PF08640">
    <property type="entry name" value="U3_assoc_6"/>
    <property type="match status" value="1"/>
</dbReference>
<feature type="region of interest" description="Disordered" evidence="6">
    <location>
        <begin position="552"/>
        <end position="572"/>
    </location>
</feature>
<protein>
    <recommendedName>
        <fullName evidence="7">U3 small nucleolar RNA-associated protein 6 N-terminal domain-containing protein</fullName>
    </recommendedName>
</protein>
<comment type="subcellular location">
    <subcellularLocation>
        <location evidence="1">Nucleus</location>
        <location evidence="1">Nucleolus</location>
    </subcellularLocation>
</comment>
<dbReference type="PANTHER" id="PTHR23271">
    <property type="entry name" value="HEPATOCELLULAR CARCINOMA-ASSOCIATED ANTIGEN 66"/>
    <property type="match status" value="1"/>
</dbReference>
<evidence type="ECO:0000256" key="5">
    <source>
        <dbReference type="ARBA" id="ARBA00023242"/>
    </source>
</evidence>
<evidence type="ECO:0000259" key="7">
    <source>
        <dbReference type="Pfam" id="PF08640"/>
    </source>
</evidence>
<keyword evidence="3" id="KW-0698">rRNA processing</keyword>
<dbReference type="Proteomes" id="UP001165060">
    <property type="component" value="Unassembled WGS sequence"/>
</dbReference>
<comment type="caution">
    <text evidence="8">The sequence shown here is derived from an EMBL/GenBank/DDBJ whole genome shotgun (WGS) entry which is preliminary data.</text>
</comment>
<evidence type="ECO:0000256" key="1">
    <source>
        <dbReference type="ARBA" id="ARBA00004604"/>
    </source>
</evidence>
<dbReference type="InterPro" id="IPR055347">
    <property type="entry name" value="UTP6_N"/>
</dbReference>
<dbReference type="InterPro" id="IPR011990">
    <property type="entry name" value="TPR-like_helical_dom_sf"/>
</dbReference>
<evidence type="ECO:0000256" key="4">
    <source>
        <dbReference type="ARBA" id="ARBA00022737"/>
    </source>
</evidence>
<keyword evidence="9" id="KW-1185">Reference proteome</keyword>
<accession>A0ABQ6M7G4</accession>
<keyword evidence="4" id="KW-0677">Repeat</keyword>
<evidence type="ECO:0000256" key="2">
    <source>
        <dbReference type="ARBA" id="ARBA00010734"/>
    </source>
</evidence>
<dbReference type="EMBL" id="BRYB01001225">
    <property type="protein sequence ID" value="GMI20964.1"/>
    <property type="molecule type" value="Genomic_DNA"/>
</dbReference>
<evidence type="ECO:0000313" key="8">
    <source>
        <dbReference type="EMBL" id="GMI20964.1"/>
    </source>
</evidence>
<proteinExistence type="inferred from homology"/>
<evidence type="ECO:0000313" key="9">
    <source>
        <dbReference type="Proteomes" id="UP001165060"/>
    </source>
</evidence>
<dbReference type="Gene3D" id="1.25.40.10">
    <property type="entry name" value="Tetratricopeptide repeat domain"/>
    <property type="match status" value="1"/>
</dbReference>
<gene>
    <name evidence="8" type="ORF">TeGR_g92</name>
</gene>
<dbReference type="SUPFAM" id="SSF48452">
    <property type="entry name" value="TPR-like"/>
    <property type="match status" value="1"/>
</dbReference>
<evidence type="ECO:0000256" key="6">
    <source>
        <dbReference type="SAM" id="MobiDB-lite"/>
    </source>
</evidence>
<dbReference type="PANTHER" id="PTHR23271:SF1">
    <property type="entry name" value="U3 SMALL NUCLEOLAR RNA-ASSOCIATED PROTEIN 6 HOMOLOG"/>
    <property type="match status" value="1"/>
</dbReference>
<keyword evidence="5" id="KW-0539">Nucleus</keyword>
<dbReference type="InterPro" id="IPR013949">
    <property type="entry name" value="Utp6"/>
</dbReference>